<protein>
    <submittedName>
        <fullName evidence="5">Biotin-dependent carboxyltransferase</fullName>
    </submittedName>
</protein>
<keyword evidence="6" id="KW-1185">Reference proteome</keyword>
<dbReference type="Gene3D" id="2.40.100.10">
    <property type="entry name" value="Cyclophilin-like"/>
    <property type="match status" value="1"/>
</dbReference>
<dbReference type="AlphaFoldDB" id="A0A923NQ15"/>
<dbReference type="Pfam" id="PF02626">
    <property type="entry name" value="CT_A_B"/>
    <property type="match status" value="1"/>
</dbReference>
<evidence type="ECO:0000259" key="4">
    <source>
        <dbReference type="SMART" id="SM00797"/>
    </source>
</evidence>
<dbReference type="InterPro" id="IPR003778">
    <property type="entry name" value="CT_A_B"/>
</dbReference>
<dbReference type="Proteomes" id="UP000602647">
    <property type="component" value="Unassembled WGS sequence"/>
</dbReference>
<dbReference type="SMART" id="SM00797">
    <property type="entry name" value="AHS2"/>
    <property type="match status" value="1"/>
</dbReference>
<dbReference type="InterPro" id="IPR029000">
    <property type="entry name" value="Cyclophilin-like_dom_sf"/>
</dbReference>
<dbReference type="PANTHER" id="PTHR43309:SF3">
    <property type="entry name" value="5-OXOPROLINASE SUBUNIT C"/>
    <property type="match status" value="1"/>
</dbReference>
<name>A0A923NQ15_9FIRM</name>
<gene>
    <name evidence="5" type="ORF">H9L42_09260</name>
</gene>
<proteinExistence type="predicted"/>
<dbReference type="InterPro" id="IPR052708">
    <property type="entry name" value="PxpC"/>
</dbReference>
<dbReference type="SUPFAM" id="SSF50891">
    <property type="entry name" value="Cyclophilin-like"/>
    <property type="match status" value="1"/>
</dbReference>
<keyword evidence="3" id="KW-0067">ATP-binding</keyword>
<keyword evidence="1" id="KW-0547">Nucleotide-binding</keyword>
<organism evidence="5 6">
    <name type="scientific">Zhenpiania hominis</name>
    <dbReference type="NCBI Taxonomy" id="2763644"/>
    <lineage>
        <taxon>Bacteria</taxon>
        <taxon>Bacillati</taxon>
        <taxon>Bacillota</taxon>
        <taxon>Clostridia</taxon>
        <taxon>Peptostreptococcales</taxon>
        <taxon>Anaerovoracaceae</taxon>
        <taxon>Zhenpiania</taxon>
    </lineage>
</organism>
<dbReference type="RefSeq" id="WP_187303120.1">
    <property type="nucleotide sequence ID" value="NZ_CBCTQH010000046.1"/>
</dbReference>
<comment type="caution">
    <text evidence="5">The sequence shown here is derived from an EMBL/GenBank/DDBJ whole genome shotgun (WGS) entry which is preliminary data.</text>
</comment>
<evidence type="ECO:0000256" key="1">
    <source>
        <dbReference type="ARBA" id="ARBA00022741"/>
    </source>
</evidence>
<accession>A0A923NQ15</accession>
<feature type="domain" description="Carboxyltransferase" evidence="4">
    <location>
        <begin position="24"/>
        <end position="320"/>
    </location>
</feature>
<evidence type="ECO:0000313" key="5">
    <source>
        <dbReference type="EMBL" id="MBC6680018.1"/>
    </source>
</evidence>
<reference evidence="5" key="1">
    <citation type="submission" date="2020-08" db="EMBL/GenBank/DDBJ databases">
        <title>Genome public.</title>
        <authorList>
            <person name="Liu C."/>
            <person name="Sun Q."/>
        </authorList>
    </citation>
    <scope>NUCLEOTIDE SEQUENCE</scope>
    <source>
        <strain evidence="5">BX12</strain>
    </source>
</reference>
<dbReference type="GO" id="GO:0016787">
    <property type="term" value="F:hydrolase activity"/>
    <property type="evidence" value="ECO:0007669"/>
    <property type="project" value="UniProtKB-KW"/>
</dbReference>
<dbReference type="GO" id="GO:0005524">
    <property type="term" value="F:ATP binding"/>
    <property type="evidence" value="ECO:0007669"/>
    <property type="project" value="UniProtKB-KW"/>
</dbReference>
<evidence type="ECO:0000256" key="3">
    <source>
        <dbReference type="ARBA" id="ARBA00022840"/>
    </source>
</evidence>
<dbReference type="PANTHER" id="PTHR43309">
    <property type="entry name" value="5-OXOPROLINASE SUBUNIT C"/>
    <property type="match status" value="1"/>
</dbReference>
<evidence type="ECO:0000256" key="2">
    <source>
        <dbReference type="ARBA" id="ARBA00022801"/>
    </source>
</evidence>
<keyword evidence="2" id="KW-0378">Hydrolase</keyword>
<sequence>MLKIIQGGVQAVVEDWPGRLGYMGAGMAPAGAMDNVALEFGNLLVGNEKGEAGIEIAVGMFNAQFEKDTVIAVTGADLGATLNGKKLPMWESVRVSAGDKLKFRTYGENGFRAYLSIAGGIDVPVYLGSKSTCLFGGYGGYEGRPLKTDDVLETGSPSAPLTELEGRKVLPDKRPVYTNEIQLRLIPGMNAYPDFVTEEGMDYLYSNKFQFSVNSNRSACRLDPLPDYFFARKDGGAGGSHPSNIIDHAYNMRGAINVTGNTPSLLIADGPTLGGFMCCGNVINADLWKIGQAAPERDYACFVLSTLEEAVEARKAQAEWLSMDSIAM</sequence>
<evidence type="ECO:0000313" key="6">
    <source>
        <dbReference type="Proteomes" id="UP000602647"/>
    </source>
</evidence>
<dbReference type="EMBL" id="JACRYT010000008">
    <property type="protein sequence ID" value="MBC6680018.1"/>
    <property type="molecule type" value="Genomic_DNA"/>
</dbReference>